<dbReference type="PROSITE" id="PS50172">
    <property type="entry name" value="BRCT"/>
    <property type="match status" value="1"/>
</dbReference>
<dbReference type="InterPro" id="IPR036420">
    <property type="entry name" value="BRCT_dom_sf"/>
</dbReference>
<reference evidence="3" key="1">
    <citation type="submission" date="2018-11" db="EMBL/GenBank/DDBJ databases">
        <authorList>
            <consortium name="Pathogen Informatics"/>
        </authorList>
    </citation>
    <scope>NUCLEOTIDE SEQUENCE</scope>
</reference>
<comment type="caution">
    <text evidence="3">The sequence shown here is derived from an EMBL/GenBank/DDBJ whole genome shotgun (WGS) entry which is preliminary data.</text>
</comment>
<feature type="region of interest" description="Disordered" evidence="1">
    <location>
        <begin position="76"/>
        <end position="104"/>
    </location>
</feature>
<dbReference type="InterPro" id="IPR001357">
    <property type="entry name" value="BRCT_dom"/>
</dbReference>
<gene>
    <name evidence="3" type="ORF">PXEA_LOCUS16557</name>
</gene>
<sequence length="267" mass="28959">MDENKLAPTNNTLDKYFSPSTGKEKKIKEVSVDEFFTSSSFIKTETLRSNKARNIDSPKPTAAEVISVPETPVSVCNIPHSSAHKSSHGSSNKQADKLATKFSPDSSIPESISAFSLSDWSDTTHTTPPRCASHKATSIHSPVSVSEKGFDRKSITPAKSVDEIDNTNENNTPSAPGTSRKAYWAYRSRDGPRALGSKEKPEASDCLSGLTFVITGILESIEREETQQLIEKCGGKVTKSISKKTSYIVVGREPGESKISKVNHPLS</sequence>
<evidence type="ECO:0000313" key="3">
    <source>
        <dbReference type="EMBL" id="VEL23117.1"/>
    </source>
</evidence>
<evidence type="ECO:0000259" key="2">
    <source>
        <dbReference type="PROSITE" id="PS50172"/>
    </source>
</evidence>
<keyword evidence="4" id="KW-1185">Reference proteome</keyword>
<dbReference type="OrthoDB" id="446168at2759"/>
<feature type="region of interest" description="Disordered" evidence="1">
    <location>
        <begin position="119"/>
        <end position="183"/>
    </location>
</feature>
<dbReference type="AlphaFoldDB" id="A0A3S5BGB1"/>
<feature type="compositionally biased region" description="Polar residues" evidence="1">
    <location>
        <begin position="167"/>
        <end position="177"/>
    </location>
</feature>
<dbReference type="SUPFAM" id="SSF52113">
    <property type="entry name" value="BRCT domain"/>
    <property type="match status" value="1"/>
</dbReference>
<accession>A0A3S5BGB1</accession>
<name>A0A3S5BGB1_9PLAT</name>
<dbReference type="Gene3D" id="3.40.50.10190">
    <property type="entry name" value="BRCT domain"/>
    <property type="match status" value="1"/>
</dbReference>
<evidence type="ECO:0000313" key="4">
    <source>
        <dbReference type="Proteomes" id="UP000784294"/>
    </source>
</evidence>
<organism evidence="3 4">
    <name type="scientific">Protopolystoma xenopodis</name>
    <dbReference type="NCBI Taxonomy" id="117903"/>
    <lineage>
        <taxon>Eukaryota</taxon>
        <taxon>Metazoa</taxon>
        <taxon>Spiralia</taxon>
        <taxon>Lophotrochozoa</taxon>
        <taxon>Platyhelminthes</taxon>
        <taxon>Monogenea</taxon>
        <taxon>Polyopisthocotylea</taxon>
        <taxon>Polystomatidea</taxon>
        <taxon>Polystomatidae</taxon>
        <taxon>Protopolystoma</taxon>
    </lineage>
</organism>
<feature type="compositionally biased region" description="Polar residues" evidence="1">
    <location>
        <begin position="135"/>
        <end position="144"/>
    </location>
</feature>
<protein>
    <recommendedName>
        <fullName evidence="2">BRCT domain-containing protein</fullName>
    </recommendedName>
</protein>
<dbReference type="Pfam" id="PF00533">
    <property type="entry name" value="BRCT"/>
    <property type="match status" value="1"/>
</dbReference>
<dbReference type="EMBL" id="CAAALY010060091">
    <property type="protein sequence ID" value="VEL23117.1"/>
    <property type="molecule type" value="Genomic_DNA"/>
</dbReference>
<feature type="region of interest" description="Disordered" evidence="1">
    <location>
        <begin position="1"/>
        <end position="22"/>
    </location>
</feature>
<feature type="compositionally biased region" description="Polar residues" evidence="1">
    <location>
        <begin position="7"/>
        <end position="21"/>
    </location>
</feature>
<evidence type="ECO:0000256" key="1">
    <source>
        <dbReference type="SAM" id="MobiDB-lite"/>
    </source>
</evidence>
<proteinExistence type="predicted"/>
<feature type="domain" description="BRCT" evidence="2">
    <location>
        <begin position="202"/>
        <end position="267"/>
    </location>
</feature>
<dbReference type="Proteomes" id="UP000784294">
    <property type="component" value="Unassembled WGS sequence"/>
</dbReference>